<accession>A0A2M8ZAZ9</accession>
<dbReference type="Gene3D" id="3.10.530.10">
    <property type="entry name" value="CPE0013-like"/>
    <property type="match status" value="1"/>
</dbReference>
<dbReference type="InterPro" id="IPR012460">
    <property type="entry name" value="DUF1667"/>
</dbReference>
<dbReference type="SUPFAM" id="SSF160148">
    <property type="entry name" value="CPE0013-like"/>
    <property type="match status" value="1"/>
</dbReference>
<dbReference type="RefSeq" id="WP_100306850.1">
    <property type="nucleotide sequence ID" value="NZ_PGET01000001.1"/>
</dbReference>
<evidence type="ECO:0000313" key="1">
    <source>
        <dbReference type="EMBL" id="PJJ30617.1"/>
    </source>
</evidence>
<dbReference type="InterPro" id="IPR036593">
    <property type="entry name" value="CPE0013-like_sf"/>
</dbReference>
<dbReference type="EMBL" id="PGET01000001">
    <property type="protein sequence ID" value="PJJ30617.1"/>
    <property type="molecule type" value="Genomic_DNA"/>
</dbReference>
<gene>
    <name evidence="1" type="ORF">H171_4225</name>
</gene>
<name>A0A2M8ZAZ9_9FIRM</name>
<evidence type="ECO:0000313" key="2">
    <source>
        <dbReference type="Proteomes" id="UP000231092"/>
    </source>
</evidence>
<dbReference type="AlphaFoldDB" id="A0A2M8ZAZ9"/>
<dbReference type="Pfam" id="PF07892">
    <property type="entry name" value="DUF1667"/>
    <property type="match status" value="1"/>
</dbReference>
<proteinExistence type="predicted"/>
<organism evidence="1 2">
    <name type="scientific">[Clostridium] celerecrescens 18A</name>
    <dbReference type="NCBI Taxonomy" id="1286362"/>
    <lineage>
        <taxon>Bacteria</taxon>
        <taxon>Bacillati</taxon>
        <taxon>Bacillota</taxon>
        <taxon>Clostridia</taxon>
        <taxon>Lachnospirales</taxon>
        <taxon>Lachnospiraceae</taxon>
        <taxon>Lacrimispora</taxon>
    </lineage>
</organism>
<dbReference type="PANTHER" id="PTHR39450">
    <property type="entry name" value="MOLYBDOPTERIN OXIDOREDUCTASE, 4FE-4S CLUSTER-BINDING SUBUNIT"/>
    <property type="match status" value="1"/>
</dbReference>
<reference evidence="1 2" key="1">
    <citation type="submission" date="2017-11" db="EMBL/GenBank/DDBJ databases">
        <title>Understudied soil microbes with underappreciated capabilities: Untangling the Clostridium saccharolyticum group.</title>
        <authorList>
            <person name="Leschine S."/>
        </authorList>
    </citation>
    <scope>NUCLEOTIDE SEQUENCE [LARGE SCALE GENOMIC DNA]</scope>
    <source>
        <strain evidence="1 2">18A</strain>
    </source>
</reference>
<dbReference type="PANTHER" id="PTHR39450:SF1">
    <property type="entry name" value="DUF1667 DOMAIN-CONTAINING PROTEIN"/>
    <property type="match status" value="1"/>
</dbReference>
<comment type="caution">
    <text evidence="1">The sequence shown here is derived from an EMBL/GenBank/DDBJ whole genome shotgun (WGS) entry which is preliminary data.</text>
</comment>
<sequence length="123" mass="13375">MEVRELICIRCPLGCPLTVRIEGDQVGVTGNSCGRGEEYGKKEVLSPTRVVTSSVYVLGGNLEMVPVKTKQDIPKDKIFACMEEIRKMEVSAPVFIGDVIIPDCAGTGVSIVATRNVEKVYNK</sequence>
<dbReference type="OrthoDB" id="9811531at2"/>
<protein>
    <submittedName>
        <fullName evidence="1">CxxC motif-containing protein</fullName>
    </submittedName>
</protein>
<dbReference type="Proteomes" id="UP000231092">
    <property type="component" value="Unassembled WGS sequence"/>
</dbReference>